<evidence type="ECO:0000313" key="3">
    <source>
        <dbReference type="EMBL" id="MFD0686220.1"/>
    </source>
</evidence>
<keyword evidence="2" id="KW-0732">Signal</keyword>
<dbReference type="RefSeq" id="WP_131762599.1">
    <property type="nucleotide sequence ID" value="NZ_CAACUY010000239.1"/>
</dbReference>
<evidence type="ECO:0000313" key="4">
    <source>
        <dbReference type="Proteomes" id="UP001597063"/>
    </source>
</evidence>
<comment type="caution">
    <text evidence="3">The sequence shown here is derived from an EMBL/GenBank/DDBJ whole genome shotgun (WGS) entry which is preliminary data.</text>
</comment>
<dbReference type="EMBL" id="JBHTGP010000008">
    <property type="protein sequence ID" value="MFD0686220.1"/>
    <property type="molecule type" value="Genomic_DNA"/>
</dbReference>
<keyword evidence="4" id="KW-1185">Reference proteome</keyword>
<dbReference type="Proteomes" id="UP001597063">
    <property type="component" value="Unassembled WGS sequence"/>
</dbReference>
<organism evidence="3 4">
    <name type="scientific">Actinomadura fibrosa</name>
    <dbReference type="NCBI Taxonomy" id="111802"/>
    <lineage>
        <taxon>Bacteria</taxon>
        <taxon>Bacillati</taxon>
        <taxon>Actinomycetota</taxon>
        <taxon>Actinomycetes</taxon>
        <taxon>Streptosporangiales</taxon>
        <taxon>Thermomonosporaceae</taxon>
        <taxon>Actinomadura</taxon>
    </lineage>
</organism>
<evidence type="ECO:0008006" key="5">
    <source>
        <dbReference type="Google" id="ProtNLM"/>
    </source>
</evidence>
<feature type="chain" id="PRO_5046479186" description="Lipoprotein" evidence="2">
    <location>
        <begin position="25"/>
        <end position="256"/>
    </location>
</feature>
<feature type="signal peptide" evidence="2">
    <location>
        <begin position="1"/>
        <end position="24"/>
    </location>
</feature>
<proteinExistence type="predicted"/>
<accession>A0ABW2XP43</accession>
<gene>
    <name evidence="3" type="ORF">ACFQZM_17105</name>
</gene>
<evidence type="ECO:0000256" key="1">
    <source>
        <dbReference type="SAM" id="MobiDB-lite"/>
    </source>
</evidence>
<dbReference type="Gene3D" id="2.50.20.20">
    <property type="match status" value="1"/>
</dbReference>
<feature type="region of interest" description="Disordered" evidence="1">
    <location>
        <begin position="31"/>
        <end position="58"/>
    </location>
</feature>
<evidence type="ECO:0000256" key="2">
    <source>
        <dbReference type="SAM" id="SignalP"/>
    </source>
</evidence>
<name>A0ABW2XP43_9ACTN</name>
<feature type="compositionally biased region" description="Low complexity" evidence="1">
    <location>
        <begin position="31"/>
        <end position="56"/>
    </location>
</feature>
<sequence length="256" mass="26266">MRMHATVAPALLVPAALTLFLATACGGGTGARTTSATAGTATRAAASPTGSPTPAANGVERLPAAEILARARKATLAAKSVRLHGTVREDGEKVGLDFRYSGTDAAVGDVTFSGQRISLVRIGRSVYIKGDDAFWKGVGGAGAVQLLSGKYLRTTPKDRGFRDLANFTTRSKLFAEILSPEGTVRKGKAATVGGAPAVALADGTGGLLYVATLGEPYALRLEGRKEGRIDFDGYGAAVTVQPPPASQVVDVSKLKP</sequence>
<reference evidence="4" key="1">
    <citation type="journal article" date="2019" name="Int. J. Syst. Evol. Microbiol.">
        <title>The Global Catalogue of Microorganisms (GCM) 10K type strain sequencing project: providing services to taxonomists for standard genome sequencing and annotation.</title>
        <authorList>
            <consortium name="The Broad Institute Genomics Platform"/>
            <consortium name="The Broad Institute Genome Sequencing Center for Infectious Disease"/>
            <person name="Wu L."/>
            <person name="Ma J."/>
        </authorList>
    </citation>
    <scope>NUCLEOTIDE SEQUENCE [LARGE SCALE GENOMIC DNA]</scope>
    <source>
        <strain evidence="4">JCM 9371</strain>
    </source>
</reference>
<protein>
    <recommendedName>
        <fullName evidence="5">Lipoprotein</fullName>
    </recommendedName>
</protein>
<dbReference type="PROSITE" id="PS51257">
    <property type="entry name" value="PROKAR_LIPOPROTEIN"/>
    <property type="match status" value="1"/>
</dbReference>